<dbReference type="AlphaFoldDB" id="A0A3E2HQ58"/>
<sequence length="132" mass="14432">MVTKVIKAKKIWKATGNLHVTSPVNVATDPKSTRDESPSNELTRALCRSLNDGANDHSARSDENASTASEMVTPECRDSTANEKSDFVEGNNGAEIAREWVTDSCQEDGWAGNGYTEFHLPGRSRTAENNFQ</sequence>
<accession>A0A3E2HQ58</accession>
<evidence type="ECO:0000256" key="1">
    <source>
        <dbReference type="SAM" id="MobiDB-lite"/>
    </source>
</evidence>
<name>A0A3E2HQ58_SCYLI</name>
<evidence type="ECO:0000313" key="3">
    <source>
        <dbReference type="Proteomes" id="UP000258309"/>
    </source>
</evidence>
<evidence type="ECO:0000313" key="2">
    <source>
        <dbReference type="EMBL" id="RFU35498.1"/>
    </source>
</evidence>
<feature type="non-terminal residue" evidence="2">
    <location>
        <position position="132"/>
    </location>
</feature>
<reference evidence="2 3" key="1">
    <citation type="submission" date="2018-05" db="EMBL/GenBank/DDBJ databases">
        <title>Draft genome sequence of Scytalidium lignicola DSM 105466, a ubiquitous saprotrophic fungus.</title>
        <authorList>
            <person name="Buettner E."/>
            <person name="Gebauer A.M."/>
            <person name="Hofrichter M."/>
            <person name="Liers C."/>
            <person name="Kellner H."/>
        </authorList>
    </citation>
    <scope>NUCLEOTIDE SEQUENCE [LARGE SCALE GENOMIC DNA]</scope>
    <source>
        <strain evidence="2 3">DSM 105466</strain>
    </source>
</reference>
<dbReference type="EMBL" id="NCSJ02000008">
    <property type="protein sequence ID" value="RFU35498.1"/>
    <property type="molecule type" value="Genomic_DNA"/>
</dbReference>
<organism evidence="2 3">
    <name type="scientific">Scytalidium lignicola</name>
    <name type="common">Hyphomycete</name>
    <dbReference type="NCBI Taxonomy" id="5539"/>
    <lineage>
        <taxon>Eukaryota</taxon>
        <taxon>Fungi</taxon>
        <taxon>Dikarya</taxon>
        <taxon>Ascomycota</taxon>
        <taxon>Pezizomycotina</taxon>
        <taxon>Leotiomycetes</taxon>
        <taxon>Leotiomycetes incertae sedis</taxon>
        <taxon>Scytalidium</taxon>
    </lineage>
</organism>
<feature type="non-terminal residue" evidence="2">
    <location>
        <position position="1"/>
    </location>
</feature>
<proteinExistence type="predicted"/>
<feature type="compositionally biased region" description="Basic and acidic residues" evidence="1">
    <location>
        <begin position="54"/>
        <end position="63"/>
    </location>
</feature>
<feature type="compositionally biased region" description="Basic and acidic residues" evidence="1">
    <location>
        <begin position="75"/>
        <end position="87"/>
    </location>
</feature>
<dbReference type="Proteomes" id="UP000258309">
    <property type="component" value="Unassembled WGS sequence"/>
</dbReference>
<comment type="caution">
    <text evidence="2">The sequence shown here is derived from an EMBL/GenBank/DDBJ whole genome shotgun (WGS) entry which is preliminary data.</text>
</comment>
<protein>
    <submittedName>
        <fullName evidence="2">Uncharacterized protein</fullName>
    </submittedName>
</protein>
<feature type="region of interest" description="Disordered" evidence="1">
    <location>
        <begin position="50"/>
        <end position="92"/>
    </location>
</feature>
<gene>
    <name evidence="2" type="ORF">B7463_g874</name>
</gene>
<keyword evidence="3" id="KW-1185">Reference proteome</keyword>